<evidence type="ECO:0008006" key="3">
    <source>
        <dbReference type="Google" id="ProtNLM"/>
    </source>
</evidence>
<name>A0ABS5PLW7_9FIRM</name>
<gene>
    <name evidence="1" type="ORF">KHM83_05115</name>
</gene>
<dbReference type="PANTHER" id="PTHR28037">
    <property type="entry name" value="ALCOHOL O-ACETYLTRANSFERASE 1-RELATED"/>
    <property type="match status" value="1"/>
</dbReference>
<dbReference type="Gene3D" id="3.30.559.30">
    <property type="entry name" value="Nonribosomal peptide synthetase, condensation domain"/>
    <property type="match status" value="1"/>
</dbReference>
<sequence length="432" mass="49485">MKYKAEIFDKVQHLYQETGFNDHQLHSTIRFKGKVNVEILEKAVMMLLDTIPILSCAYRHDHGRDYWKKIKIVDKRDVLLIVHDQRTFDYYCTSKLNALNAPQINMCLYAAEHDTLGIIMNHMVSDAAGFKQCLYLLSQFYSNLMVSPHYRPNYKIYGDRSLKGIMKRIPLRRRLISLIFQNKESNRASRISFPLSDESDVFPFIITRELDTLKYRQIRAYCKANDVTVNDVFLAAYYRALIKKLQVETAFFELPIMVDMRRYLGHHEFNALSNFSSTVIMNIPVDRAEGFDETVAKINREMMHKKASDIGVNGLVKLQLIFKMLGDRQGFKTVKNHLNNPPICMTNVGAIDASKLIFKGVEIENAFVCGSIKYRPHFQVALSGFQETLTLSSNLYGSRTDYDRILNFLAVVEGELPIADAVACSAIGATAV</sequence>
<evidence type="ECO:0000313" key="2">
    <source>
        <dbReference type="Proteomes" id="UP000746471"/>
    </source>
</evidence>
<keyword evidence="2" id="KW-1185">Reference proteome</keyword>
<dbReference type="InterPro" id="IPR052058">
    <property type="entry name" value="Alcohol_O-acetyltransferase"/>
</dbReference>
<proteinExistence type="predicted"/>
<dbReference type="Gene3D" id="3.30.559.10">
    <property type="entry name" value="Chloramphenicol acetyltransferase-like domain"/>
    <property type="match status" value="1"/>
</dbReference>
<dbReference type="PANTHER" id="PTHR28037:SF1">
    <property type="entry name" value="ALCOHOL O-ACETYLTRANSFERASE 1-RELATED"/>
    <property type="match status" value="1"/>
</dbReference>
<protein>
    <recommendedName>
        <fullName evidence="3">Condensation domain-containing protein</fullName>
    </recommendedName>
</protein>
<evidence type="ECO:0000313" key="1">
    <source>
        <dbReference type="EMBL" id="MBS7526046.1"/>
    </source>
</evidence>
<dbReference type="EMBL" id="JAHBCL010000007">
    <property type="protein sequence ID" value="MBS7526046.1"/>
    <property type="molecule type" value="Genomic_DNA"/>
</dbReference>
<accession>A0ABS5PLW7</accession>
<dbReference type="RefSeq" id="WP_213235832.1">
    <property type="nucleotide sequence ID" value="NZ_JAHBCL010000007.1"/>
</dbReference>
<reference evidence="1 2" key="1">
    <citation type="submission" date="2021-05" db="EMBL/GenBank/DDBJ databases">
        <title>Fusibacter ferrireducens sp. nov., an anaerobic, sulfur- and Fe-reducing bacterium isolated from the mangrove sediment.</title>
        <authorList>
            <person name="Qiu D."/>
        </authorList>
    </citation>
    <scope>NUCLEOTIDE SEQUENCE [LARGE SCALE GENOMIC DNA]</scope>
    <source>
        <strain evidence="1 2">DSM 12116</strain>
    </source>
</reference>
<comment type="caution">
    <text evidence="1">The sequence shown here is derived from an EMBL/GenBank/DDBJ whole genome shotgun (WGS) entry which is preliminary data.</text>
</comment>
<dbReference type="SUPFAM" id="SSF52777">
    <property type="entry name" value="CoA-dependent acyltransferases"/>
    <property type="match status" value="2"/>
</dbReference>
<dbReference type="Proteomes" id="UP000746471">
    <property type="component" value="Unassembled WGS sequence"/>
</dbReference>
<organism evidence="1 2">
    <name type="scientific">Fusibacter paucivorans</name>
    <dbReference type="NCBI Taxonomy" id="76009"/>
    <lineage>
        <taxon>Bacteria</taxon>
        <taxon>Bacillati</taxon>
        <taxon>Bacillota</taxon>
        <taxon>Clostridia</taxon>
        <taxon>Eubacteriales</taxon>
        <taxon>Eubacteriales Family XII. Incertae Sedis</taxon>
        <taxon>Fusibacter</taxon>
    </lineage>
</organism>
<dbReference type="InterPro" id="IPR023213">
    <property type="entry name" value="CAT-like_dom_sf"/>
</dbReference>